<accession>A0ABQ9ETB2</accession>
<evidence type="ECO:0000313" key="4">
    <source>
        <dbReference type="Proteomes" id="UP001217089"/>
    </source>
</evidence>
<gene>
    <name evidence="3" type="ORF">KUTeg_013308</name>
</gene>
<evidence type="ECO:0000259" key="2">
    <source>
        <dbReference type="Pfam" id="PF24764"/>
    </source>
</evidence>
<comment type="caution">
    <text evidence="3">The sequence shown here is derived from an EMBL/GenBank/DDBJ whole genome shotgun (WGS) entry which is preliminary data.</text>
</comment>
<dbReference type="EMBL" id="JARBDR010000657">
    <property type="protein sequence ID" value="KAJ8308434.1"/>
    <property type="molecule type" value="Genomic_DNA"/>
</dbReference>
<evidence type="ECO:0000256" key="1">
    <source>
        <dbReference type="SAM" id="SignalP"/>
    </source>
</evidence>
<sequence length="265" mass="31307">MKRVVRSIGVSVILISLMLFLLEHIETSDQMHGYKFMHLKCIQSGLVVKQETVRVLLQIIDADEWDVQKEFELTEGQKMAILSKCKDSYDLTIWMSFLINLFIRNHNQRIEAWWSHLRSHNVQFWMNMFQTLKNDDHFDGNVLDKNLIRFCFMRIIQDELNGVKNLWYTHRIRRNRCQGVPNGRPLTMYLLPHLYGTHTHICPVSPDSTRVCEEECTYKEPYPCDKDVFDLCCILMHENDLEPPTDSASAVESYKLLRLIINQNL</sequence>
<dbReference type="PANTHER" id="PTHR46791:SF13">
    <property type="entry name" value="CLR5 DOMAIN-CONTAINING PROTEIN"/>
    <property type="match status" value="1"/>
</dbReference>
<evidence type="ECO:0000313" key="3">
    <source>
        <dbReference type="EMBL" id="KAJ8308434.1"/>
    </source>
</evidence>
<protein>
    <recommendedName>
        <fullName evidence="2">Integrase core domain-containing protein</fullName>
    </recommendedName>
</protein>
<organism evidence="3 4">
    <name type="scientific">Tegillarca granosa</name>
    <name type="common">Malaysian cockle</name>
    <name type="synonym">Anadara granosa</name>
    <dbReference type="NCBI Taxonomy" id="220873"/>
    <lineage>
        <taxon>Eukaryota</taxon>
        <taxon>Metazoa</taxon>
        <taxon>Spiralia</taxon>
        <taxon>Lophotrochozoa</taxon>
        <taxon>Mollusca</taxon>
        <taxon>Bivalvia</taxon>
        <taxon>Autobranchia</taxon>
        <taxon>Pteriomorphia</taxon>
        <taxon>Arcoida</taxon>
        <taxon>Arcoidea</taxon>
        <taxon>Arcidae</taxon>
        <taxon>Tegillarca</taxon>
    </lineage>
</organism>
<feature type="signal peptide" evidence="1">
    <location>
        <begin position="1"/>
        <end position="27"/>
    </location>
</feature>
<name>A0ABQ9ETB2_TEGGR</name>
<proteinExistence type="predicted"/>
<dbReference type="Pfam" id="PF24764">
    <property type="entry name" value="rva_4"/>
    <property type="match status" value="1"/>
</dbReference>
<keyword evidence="4" id="KW-1185">Reference proteome</keyword>
<feature type="chain" id="PRO_5046419014" description="Integrase core domain-containing protein" evidence="1">
    <location>
        <begin position="28"/>
        <end position="265"/>
    </location>
</feature>
<keyword evidence="1" id="KW-0732">Signal</keyword>
<reference evidence="3 4" key="1">
    <citation type="submission" date="2022-12" db="EMBL/GenBank/DDBJ databases">
        <title>Chromosome-level genome of Tegillarca granosa.</title>
        <authorList>
            <person name="Kim J."/>
        </authorList>
    </citation>
    <scope>NUCLEOTIDE SEQUENCE [LARGE SCALE GENOMIC DNA]</scope>
    <source>
        <strain evidence="3">Teg-2019</strain>
        <tissue evidence="3">Adductor muscle</tissue>
    </source>
</reference>
<feature type="domain" description="Integrase core" evidence="2">
    <location>
        <begin position="106"/>
        <end position="177"/>
    </location>
</feature>
<dbReference type="PANTHER" id="PTHR46791">
    <property type="entry name" value="EXPRESSED PROTEIN"/>
    <property type="match status" value="1"/>
</dbReference>
<dbReference type="Proteomes" id="UP001217089">
    <property type="component" value="Unassembled WGS sequence"/>
</dbReference>
<dbReference type="InterPro" id="IPR058913">
    <property type="entry name" value="Integrase_dom_put"/>
</dbReference>